<dbReference type="InterPro" id="IPR013217">
    <property type="entry name" value="Methyltransf_12"/>
</dbReference>
<evidence type="ECO:0000259" key="1">
    <source>
        <dbReference type="Pfam" id="PF08242"/>
    </source>
</evidence>
<dbReference type="InterPro" id="IPR029063">
    <property type="entry name" value="SAM-dependent_MTases_sf"/>
</dbReference>
<proteinExistence type="predicted"/>
<evidence type="ECO:0000313" key="2">
    <source>
        <dbReference type="EMBL" id="NYZ21419.1"/>
    </source>
</evidence>
<dbReference type="Pfam" id="PF08242">
    <property type="entry name" value="Methyltransf_12"/>
    <property type="match status" value="1"/>
</dbReference>
<dbReference type="GO" id="GO:0032259">
    <property type="term" value="P:methylation"/>
    <property type="evidence" value="ECO:0007669"/>
    <property type="project" value="UniProtKB-KW"/>
</dbReference>
<keyword evidence="2" id="KW-0489">Methyltransferase</keyword>
<comment type="caution">
    <text evidence="2">The sequence shown here is derived from an EMBL/GenBank/DDBJ whole genome shotgun (WGS) entry which is preliminary data.</text>
</comment>
<dbReference type="Gene3D" id="3.40.50.150">
    <property type="entry name" value="Vaccinia Virus protein VP39"/>
    <property type="match status" value="1"/>
</dbReference>
<keyword evidence="3" id="KW-1185">Reference proteome</keyword>
<dbReference type="GO" id="GO:0008168">
    <property type="term" value="F:methyltransferase activity"/>
    <property type="evidence" value="ECO:0007669"/>
    <property type="project" value="UniProtKB-KW"/>
</dbReference>
<dbReference type="EMBL" id="JABFDB010000011">
    <property type="protein sequence ID" value="NYZ21419.1"/>
    <property type="molecule type" value="Genomic_DNA"/>
</dbReference>
<dbReference type="RefSeq" id="WP_180283177.1">
    <property type="nucleotide sequence ID" value="NZ_JABFDB010000011.1"/>
</dbReference>
<dbReference type="CDD" id="cd02440">
    <property type="entry name" value="AdoMet_MTases"/>
    <property type="match status" value="1"/>
</dbReference>
<dbReference type="Proteomes" id="UP000584642">
    <property type="component" value="Unassembled WGS sequence"/>
</dbReference>
<feature type="domain" description="Methyltransferase type 12" evidence="1">
    <location>
        <begin position="39"/>
        <end position="134"/>
    </location>
</feature>
<accession>A0ABX2TAQ2</accession>
<gene>
    <name evidence="2" type="ORF">HND93_17025</name>
</gene>
<keyword evidence="2" id="KW-0808">Transferase</keyword>
<reference evidence="2 3" key="1">
    <citation type="submission" date="2020-05" db="EMBL/GenBank/DDBJ databases">
        <title>Azospirillum oleiclasticum sp. nov, a nitrogen-fixing and heavy crude oil-emulsifying bacterium isolated from the crude oil of Yumen Oilfield.</title>
        <authorList>
            <person name="Wu D."/>
            <person name="Cai M."/>
            <person name="Zhang X."/>
        </authorList>
    </citation>
    <scope>NUCLEOTIDE SEQUENCE [LARGE SCALE GENOMIC DNA]</scope>
    <source>
        <strain evidence="2 3">ROY-1-1-2</strain>
    </source>
</reference>
<organism evidence="2 3">
    <name type="scientific">Azospirillum oleiclasticum</name>
    <dbReference type="NCBI Taxonomy" id="2735135"/>
    <lineage>
        <taxon>Bacteria</taxon>
        <taxon>Pseudomonadati</taxon>
        <taxon>Pseudomonadota</taxon>
        <taxon>Alphaproteobacteria</taxon>
        <taxon>Rhodospirillales</taxon>
        <taxon>Azospirillaceae</taxon>
        <taxon>Azospirillum</taxon>
    </lineage>
</organism>
<protein>
    <submittedName>
        <fullName evidence="2">Class I SAM-dependent methyltransferase</fullName>
    </submittedName>
</protein>
<sequence length="237" mass="25981">MDTTTIVYAGSELELFRAATRWKEYWSACLRPYVSGRVLEVGAGIGGTTGVLATGREDEWVCLEPDPALASRLRAAAEAGRLPRTCRVRTGTLTDVAASDRFDTILYIDVLEHIEDDRAELARAAAHLAPGGHLVVLAPAHSFLFTPFDQAIGHFRRYDRASLLGLEPPGLRVAAAFYLDSVGMLASLGNRLLLRSGMPTEGQIRLWDRAMVPLSRRLDPLLRRSVGKTVVTVWEAP</sequence>
<evidence type="ECO:0000313" key="3">
    <source>
        <dbReference type="Proteomes" id="UP000584642"/>
    </source>
</evidence>
<dbReference type="SUPFAM" id="SSF53335">
    <property type="entry name" value="S-adenosyl-L-methionine-dependent methyltransferases"/>
    <property type="match status" value="1"/>
</dbReference>
<name>A0ABX2TAQ2_9PROT</name>